<keyword evidence="2" id="KW-1185">Reference proteome</keyword>
<reference evidence="1" key="1">
    <citation type="submission" date="2016-10" db="EMBL/GenBank/DDBJ databases">
        <title>CRISPR-Cas defence system in Roseofilum reptotaenium: evidence of a bacteriophage-cyanobacterium arms race in the coral black band disease.</title>
        <authorList>
            <person name="Buerger P."/>
            <person name="Wood-Charlson E.M."/>
            <person name="Weynberg K.D."/>
            <person name="Willis B."/>
            <person name="Van Oppen M.J."/>
        </authorList>
    </citation>
    <scope>NUCLEOTIDE SEQUENCE [LARGE SCALE GENOMIC DNA]</scope>
    <source>
        <strain evidence="1">AO1-A</strain>
    </source>
</reference>
<evidence type="ECO:0000313" key="2">
    <source>
        <dbReference type="Proteomes" id="UP000183940"/>
    </source>
</evidence>
<dbReference type="Proteomes" id="UP000183940">
    <property type="component" value="Unassembled WGS sequence"/>
</dbReference>
<accession>A0A1L9QRU0</accession>
<protein>
    <submittedName>
        <fullName evidence="1">Uncharacterized protein</fullName>
    </submittedName>
</protein>
<organism evidence="1 2">
    <name type="scientific">Roseofilum reptotaenium AO1-A</name>
    <dbReference type="NCBI Taxonomy" id="1925591"/>
    <lineage>
        <taxon>Bacteria</taxon>
        <taxon>Bacillati</taxon>
        <taxon>Cyanobacteriota</taxon>
        <taxon>Cyanophyceae</taxon>
        <taxon>Desertifilales</taxon>
        <taxon>Desertifilaceae</taxon>
        <taxon>Roseofilum</taxon>
    </lineage>
</organism>
<name>A0A1L9QRU0_9CYAN</name>
<comment type="caution">
    <text evidence="1">The sequence shown here is derived from an EMBL/GenBank/DDBJ whole genome shotgun (WGS) entry which is preliminary data.</text>
</comment>
<gene>
    <name evidence="1" type="ORF">BI308_11415</name>
</gene>
<dbReference type="AlphaFoldDB" id="A0A1L9QRU0"/>
<sequence>MSDRYLAIGDPGANRVVVYRLNTNKQWSRIQEIHPPQDSIIAQAGVSFGYDLDFDDGVLVIGAYSQVALETDGTNQDFGAIYSIAFLSSMRYSLKP</sequence>
<proteinExistence type="predicted"/>
<evidence type="ECO:0000313" key="1">
    <source>
        <dbReference type="EMBL" id="OJJ25398.1"/>
    </source>
</evidence>
<dbReference type="EMBL" id="MLAW01000017">
    <property type="protein sequence ID" value="OJJ25398.1"/>
    <property type="molecule type" value="Genomic_DNA"/>
</dbReference>